<keyword evidence="1" id="KW-1133">Transmembrane helix</keyword>
<keyword evidence="1" id="KW-0472">Membrane</keyword>
<protein>
    <submittedName>
        <fullName evidence="2">DUF3068 domain-containing protein</fullName>
    </submittedName>
</protein>
<feature type="transmembrane region" description="Helical" evidence="1">
    <location>
        <begin position="12"/>
        <end position="30"/>
    </location>
</feature>
<evidence type="ECO:0000313" key="2">
    <source>
        <dbReference type="EMBL" id="GAA3822151.1"/>
    </source>
</evidence>
<name>A0ABP7IMI0_9ACTN</name>
<evidence type="ECO:0000313" key="3">
    <source>
        <dbReference type="Proteomes" id="UP001501821"/>
    </source>
</evidence>
<keyword evidence="1" id="KW-0812">Transmembrane</keyword>
<gene>
    <name evidence="2" type="ORF">GCM10022242_24650</name>
</gene>
<dbReference type="InterPro" id="IPR021424">
    <property type="entry name" value="PorA"/>
</dbReference>
<keyword evidence="3" id="KW-1185">Reference proteome</keyword>
<accession>A0ABP7IMI0</accession>
<comment type="caution">
    <text evidence="2">The sequence shown here is derived from an EMBL/GenBank/DDBJ whole genome shotgun (WGS) entry which is preliminary data.</text>
</comment>
<organism evidence="2 3">
    <name type="scientific">Nocardioides panacisoli</name>
    <dbReference type="NCBI Taxonomy" id="627624"/>
    <lineage>
        <taxon>Bacteria</taxon>
        <taxon>Bacillati</taxon>
        <taxon>Actinomycetota</taxon>
        <taxon>Actinomycetes</taxon>
        <taxon>Propionibacteriales</taxon>
        <taxon>Nocardioidaceae</taxon>
        <taxon>Nocardioides</taxon>
    </lineage>
</organism>
<proteinExistence type="predicted"/>
<dbReference type="EMBL" id="BAABAH010000008">
    <property type="protein sequence ID" value="GAA3822151.1"/>
    <property type="molecule type" value="Genomic_DNA"/>
</dbReference>
<dbReference type="Proteomes" id="UP001501821">
    <property type="component" value="Unassembled WGS sequence"/>
</dbReference>
<feature type="transmembrane region" description="Helical" evidence="1">
    <location>
        <begin position="286"/>
        <end position="306"/>
    </location>
</feature>
<sequence>MHRLSRSAPHVLVGLGVFLIVAAGLVRFYAYPALAKVPSSYDTTTELDAQGAQVLNFKTFQPETHDLAIEARTLSDPSATPPDGVAIWQTSTTVRREDDSVFQQTRDMTPFDDVTGEAVSCDGCPSWVAEGDGDNVKEVPVERDGLTLKFPFDTQKKDYQVWDDTVGKATTATYEGTDEIQGLTVYKFVQEIPESVVETREVPGSMFGSDKASVDAEMVYGMTRTFYIEPVTGSPVNRVEVRTQELSYDGQSVPVFDGTVQYTDDQVSTEVDDLSSKAMVLGSLRMMVPLAFLLIGLLAVAAGLLLNRRATRDDVDAPSRDGKPLVNA</sequence>
<reference evidence="3" key="1">
    <citation type="journal article" date="2019" name="Int. J. Syst. Evol. Microbiol.">
        <title>The Global Catalogue of Microorganisms (GCM) 10K type strain sequencing project: providing services to taxonomists for standard genome sequencing and annotation.</title>
        <authorList>
            <consortium name="The Broad Institute Genomics Platform"/>
            <consortium name="The Broad Institute Genome Sequencing Center for Infectious Disease"/>
            <person name="Wu L."/>
            <person name="Ma J."/>
        </authorList>
    </citation>
    <scope>NUCLEOTIDE SEQUENCE [LARGE SCALE GENOMIC DNA]</scope>
    <source>
        <strain evidence="3">JCM 16953</strain>
    </source>
</reference>
<evidence type="ECO:0000256" key="1">
    <source>
        <dbReference type="SAM" id="Phobius"/>
    </source>
</evidence>
<dbReference type="Pfam" id="PF11271">
    <property type="entry name" value="PorA"/>
    <property type="match status" value="1"/>
</dbReference>